<sequence length="454" mass="51244">MAEAKISIKVFVDKVRKRVVYAEADHTFVDILFSFMTMPMGTIVRLLSKASDEKIEALGSLNILYQSLNDFPESYLATEECKFMLLNPRNLSYDLCRNLKLKIDDTEPLKYFLCGDCRSKGYTCNMRFSICNKAKCIRCGKLMSSYHSSAISNVFVGGGMFVSDIATFIVTDDLSVIPYSAAGILRLLADLGINDTSLLEERKLDLDSKQMLYLVKMAFSLDSPLTCYVLHEHNMFLNPRQSITFHRCDPMNKETTTSSKMVLEVSLQKSTGKFLFAEAKEDFVDFVFGFLSIPLGTVIGTLMKGTSSIRCFDNLFRSILNMNVERYFKSQDTKNKLVKPPPGQEYCSKNMIFPLIGHTITSLSVSGYSYQLKDPRIEGSFLKQSGLFYVTDDLSISPSSSHLVINTLNKLKVKVDDIEKHEITIGFEEGLNMLKASLRSQSTLTNIIKHQLKK</sequence>
<dbReference type="PANTHER" id="PTHR33103:SF27">
    <property type="entry name" value="OS04G0594700 PROTEIN"/>
    <property type="match status" value="1"/>
</dbReference>
<dbReference type="Pfam" id="PF05056">
    <property type="entry name" value="DUF674"/>
    <property type="match status" value="1"/>
</dbReference>
<reference evidence="1 2" key="1">
    <citation type="submission" date="2024-04" db="EMBL/GenBank/DDBJ databases">
        <title>The reference genome of an endangered Asteraceae, Deinandra increscens subsp. villosa, native to the Central Coast of California.</title>
        <authorList>
            <person name="Guilliams M."/>
            <person name="Hasenstab-Lehman K."/>
            <person name="Meyer R."/>
            <person name="Mcevoy S."/>
        </authorList>
    </citation>
    <scope>NUCLEOTIDE SEQUENCE [LARGE SCALE GENOMIC DNA]</scope>
    <source>
        <tissue evidence="1">Leaf</tissue>
    </source>
</reference>
<protein>
    <recommendedName>
        <fullName evidence="3">DUF674 family protein</fullName>
    </recommendedName>
</protein>
<accession>A0AAP0DTE7</accession>
<evidence type="ECO:0008006" key="3">
    <source>
        <dbReference type="Google" id="ProtNLM"/>
    </source>
</evidence>
<comment type="caution">
    <text evidence="1">The sequence shown here is derived from an EMBL/GenBank/DDBJ whole genome shotgun (WGS) entry which is preliminary data.</text>
</comment>
<dbReference type="PANTHER" id="PTHR33103">
    <property type="entry name" value="OS01G0153900 PROTEIN"/>
    <property type="match status" value="1"/>
</dbReference>
<proteinExistence type="predicted"/>
<dbReference type="EMBL" id="JBCNJP010000006">
    <property type="protein sequence ID" value="KAK9078682.1"/>
    <property type="molecule type" value="Genomic_DNA"/>
</dbReference>
<name>A0AAP0DTE7_9ASTR</name>
<evidence type="ECO:0000313" key="1">
    <source>
        <dbReference type="EMBL" id="KAK9078682.1"/>
    </source>
</evidence>
<dbReference type="InterPro" id="IPR007750">
    <property type="entry name" value="DUF674"/>
</dbReference>
<evidence type="ECO:0000313" key="2">
    <source>
        <dbReference type="Proteomes" id="UP001408789"/>
    </source>
</evidence>
<organism evidence="1 2">
    <name type="scientific">Deinandra increscens subsp. villosa</name>
    <dbReference type="NCBI Taxonomy" id="3103831"/>
    <lineage>
        <taxon>Eukaryota</taxon>
        <taxon>Viridiplantae</taxon>
        <taxon>Streptophyta</taxon>
        <taxon>Embryophyta</taxon>
        <taxon>Tracheophyta</taxon>
        <taxon>Spermatophyta</taxon>
        <taxon>Magnoliopsida</taxon>
        <taxon>eudicotyledons</taxon>
        <taxon>Gunneridae</taxon>
        <taxon>Pentapetalae</taxon>
        <taxon>asterids</taxon>
        <taxon>campanulids</taxon>
        <taxon>Asterales</taxon>
        <taxon>Asteraceae</taxon>
        <taxon>Asteroideae</taxon>
        <taxon>Heliantheae alliance</taxon>
        <taxon>Madieae</taxon>
        <taxon>Madiinae</taxon>
        <taxon>Deinandra</taxon>
    </lineage>
</organism>
<gene>
    <name evidence="1" type="ORF">SSX86_002739</name>
</gene>
<dbReference type="AlphaFoldDB" id="A0AAP0DTE7"/>
<dbReference type="Proteomes" id="UP001408789">
    <property type="component" value="Unassembled WGS sequence"/>
</dbReference>
<keyword evidence="2" id="KW-1185">Reference proteome</keyword>